<feature type="region of interest" description="Disordered" evidence="1">
    <location>
        <begin position="249"/>
        <end position="268"/>
    </location>
</feature>
<dbReference type="InterPro" id="IPR011042">
    <property type="entry name" value="6-blade_b-propeller_TolB-like"/>
</dbReference>
<protein>
    <recommendedName>
        <fullName evidence="3">Bulb-type lectin domain-containing protein</fullName>
    </recommendedName>
</protein>
<dbReference type="AlphaFoldDB" id="X0WEJ1"/>
<dbReference type="InterPro" id="IPR052918">
    <property type="entry name" value="Motility_Chemotaxis_Reg"/>
</dbReference>
<dbReference type="Pfam" id="PF06739">
    <property type="entry name" value="SBBP"/>
    <property type="match status" value="3"/>
</dbReference>
<sequence length="268" mass="27179">NAGGRDAFVAKYDTSGNPLWTRLLGTSASEESYAVATDAVGNILISGFTGGDLDGQTNMGGLDAFVSKYDTSGSPLWTRLLGTSAGSDIGAGVATDAVGNVFISGCTDGDLDGQTNMGGLDAFVSKYDSSGNMLWTRQLGTPSQDWSHGVAVDGAGNVFIGGHTEGDLDGQTNAGSADAFVSKYDTSGNPLWTRLLGTSGYDVSRGVATDMVGNVFISGSTTGDLDGPNAGYSDAFVSKYDPSGSLLWTRQQGAGGSDGNGGVAVDLE</sequence>
<dbReference type="SUPFAM" id="SSF101898">
    <property type="entry name" value="NHL repeat"/>
    <property type="match status" value="1"/>
</dbReference>
<evidence type="ECO:0008006" key="3">
    <source>
        <dbReference type="Google" id="ProtNLM"/>
    </source>
</evidence>
<evidence type="ECO:0000313" key="2">
    <source>
        <dbReference type="EMBL" id="GAG11106.1"/>
    </source>
</evidence>
<organism evidence="2">
    <name type="scientific">marine sediment metagenome</name>
    <dbReference type="NCBI Taxonomy" id="412755"/>
    <lineage>
        <taxon>unclassified sequences</taxon>
        <taxon>metagenomes</taxon>
        <taxon>ecological metagenomes</taxon>
    </lineage>
</organism>
<dbReference type="EMBL" id="BARS01024716">
    <property type="protein sequence ID" value="GAG11106.1"/>
    <property type="molecule type" value="Genomic_DNA"/>
</dbReference>
<feature type="non-terminal residue" evidence="2">
    <location>
        <position position="268"/>
    </location>
</feature>
<evidence type="ECO:0000256" key="1">
    <source>
        <dbReference type="SAM" id="MobiDB-lite"/>
    </source>
</evidence>
<dbReference type="Gene3D" id="2.120.10.30">
    <property type="entry name" value="TolB, C-terminal domain"/>
    <property type="match status" value="1"/>
</dbReference>
<name>X0WEJ1_9ZZZZ</name>
<feature type="compositionally biased region" description="Gly residues" evidence="1">
    <location>
        <begin position="253"/>
        <end position="262"/>
    </location>
</feature>
<accession>X0WEJ1</accession>
<dbReference type="PANTHER" id="PTHR35580:SF1">
    <property type="entry name" value="PHYTASE-LIKE DOMAIN-CONTAINING PROTEIN"/>
    <property type="match status" value="1"/>
</dbReference>
<reference evidence="2" key="1">
    <citation type="journal article" date="2014" name="Front. Microbiol.">
        <title>High frequency of phylogenetically diverse reductive dehalogenase-homologous genes in deep subseafloor sedimentary metagenomes.</title>
        <authorList>
            <person name="Kawai M."/>
            <person name="Futagami T."/>
            <person name="Toyoda A."/>
            <person name="Takaki Y."/>
            <person name="Nishi S."/>
            <person name="Hori S."/>
            <person name="Arai W."/>
            <person name="Tsubouchi T."/>
            <person name="Morono Y."/>
            <person name="Uchiyama I."/>
            <person name="Ito T."/>
            <person name="Fujiyama A."/>
            <person name="Inagaki F."/>
            <person name="Takami H."/>
        </authorList>
    </citation>
    <scope>NUCLEOTIDE SEQUENCE</scope>
    <source>
        <strain evidence="2">Expedition CK06-06</strain>
    </source>
</reference>
<gene>
    <name evidence="2" type="ORF">S01H1_39194</name>
</gene>
<comment type="caution">
    <text evidence="2">The sequence shown here is derived from an EMBL/GenBank/DDBJ whole genome shotgun (WGS) entry which is preliminary data.</text>
</comment>
<feature type="non-terminal residue" evidence="2">
    <location>
        <position position="1"/>
    </location>
</feature>
<proteinExistence type="predicted"/>
<dbReference type="InterPro" id="IPR010620">
    <property type="entry name" value="SBBP_repeat"/>
</dbReference>
<dbReference type="PANTHER" id="PTHR35580">
    <property type="entry name" value="CELL SURFACE GLYCOPROTEIN (S-LAYER PROTEIN)-LIKE PROTEIN"/>
    <property type="match status" value="1"/>
</dbReference>